<dbReference type="Pfam" id="PF15977">
    <property type="entry name" value="HTH_46"/>
    <property type="match status" value="1"/>
</dbReference>
<feature type="domain" description="IprA winged helix-turn-helix" evidence="1">
    <location>
        <begin position="159"/>
        <end position="225"/>
    </location>
</feature>
<evidence type="ECO:0000313" key="3">
    <source>
        <dbReference type="EMBL" id="QIR27113.1"/>
    </source>
</evidence>
<reference evidence="2 4" key="1">
    <citation type="submission" date="2017-06" db="EMBL/GenBank/DDBJ databases">
        <title>Origin of plasmid-mediated fosfomycin resistance gene fosA3.</title>
        <authorList>
            <person name="Ito R."/>
            <person name="Pacey M.P."/>
            <person name="Doi Y."/>
        </authorList>
    </citation>
    <scope>NUCLEOTIDE SEQUENCE [LARGE SCALE GENOMIC DNA]</scope>
    <source>
        <strain evidence="2 4">YDC799</strain>
    </source>
</reference>
<accession>A0A6G9RLD7</accession>
<dbReference type="Proteomes" id="UP000503580">
    <property type="component" value="Chromosome"/>
</dbReference>
<accession>A0A248KIC0</accession>
<evidence type="ECO:0000259" key="1">
    <source>
        <dbReference type="Pfam" id="PF15977"/>
    </source>
</evidence>
<dbReference type="EMBL" id="CP022114">
    <property type="protein sequence ID" value="ASG63279.1"/>
    <property type="molecule type" value="Genomic_DNA"/>
</dbReference>
<organism evidence="2 4">
    <name type="scientific">Kluyvera genomosp. 3</name>
    <dbReference type="NCBI Taxonomy" id="2774055"/>
    <lineage>
        <taxon>Bacteria</taxon>
        <taxon>Pseudomonadati</taxon>
        <taxon>Pseudomonadota</taxon>
        <taxon>Gammaproteobacteria</taxon>
        <taxon>Enterobacterales</taxon>
        <taxon>Enterobacteriaceae</taxon>
        <taxon>Kluyvera</taxon>
    </lineage>
</organism>
<evidence type="ECO:0000313" key="2">
    <source>
        <dbReference type="EMBL" id="ASG63279.1"/>
    </source>
</evidence>
<dbReference type="InterPro" id="IPR041687">
    <property type="entry name" value="HTH_46"/>
</dbReference>
<dbReference type="Proteomes" id="UP000197098">
    <property type="component" value="Chromosome"/>
</dbReference>
<dbReference type="InterPro" id="IPR018490">
    <property type="entry name" value="cNMP-bd_dom_sf"/>
</dbReference>
<protein>
    <submittedName>
        <fullName evidence="2">Cytoplasmic protein</fullName>
    </submittedName>
</protein>
<dbReference type="InterPro" id="IPR014710">
    <property type="entry name" value="RmlC-like_jellyroll"/>
</dbReference>
<proteinExistence type="predicted"/>
<dbReference type="RefSeq" id="WP_167575634.1">
    <property type="nucleotide sequence ID" value="NZ_CP050321.1"/>
</dbReference>
<keyword evidence="5" id="KW-1185">Reference proteome</keyword>
<evidence type="ECO:0000313" key="5">
    <source>
        <dbReference type="Proteomes" id="UP000503580"/>
    </source>
</evidence>
<dbReference type="Gene3D" id="2.60.120.10">
    <property type="entry name" value="Jelly Rolls"/>
    <property type="match status" value="1"/>
</dbReference>
<name>A0A248KIC0_9ENTR</name>
<reference evidence="3 5" key="2">
    <citation type="submission" date="2020-02" db="EMBL/GenBank/DDBJ databases">
        <title>Whole genome PO2S7.</title>
        <authorList>
            <person name="Singha K.M."/>
        </authorList>
    </citation>
    <scope>NUCLEOTIDE SEQUENCE [LARGE SCALE GENOMIC DNA]</scope>
    <source>
        <strain evidence="3 5">PO2S7</strain>
    </source>
</reference>
<gene>
    <name evidence="2" type="ORF">CEW81_10540</name>
    <name evidence="3" type="ORF">GY169_10000</name>
</gene>
<dbReference type="SUPFAM" id="SSF51206">
    <property type="entry name" value="cAMP-binding domain-like"/>
    <property type="match status" value="1"/>
</dbReference>
<dbReference type="AlphaFoldDB" id="A0A248KIC0"/>
<sequence>MSQSDDSSRSLHAFEFSQKTKPLKAIMALHSILAPFGSAFTLNPSAKMLLSNDRETAFIVLVTTGCFSVSHAQVDLHMATVFAPTVVGLIDGYSLYYDVPARPQHYIRAETECTGWIIPLDTFVEKCDEFNLWHDIARILAQRVMVMSARDSEMVGNDAYSKIRSLLMELWLYPEDIRRQIKVSSFIQRRTRISRSRIMDVLAELKKGHYIEVQSGVLVYMDKLPTAF</sequence>
<dbReference type="EMBL" id="CP050321">
    <property type="protein sequence ID" value="QIR27113.1"/>
    <property type="molecule type" value="Genomic_DNA"/>
</dbReference>
<dbReference type="KEGG" id="kgn:GY169_10000"/>
<evidence type="ECO:0000313" key="4">
    <source>
        <dbReference type="Proteomes" id="UP000197098"/>
    </source>
</evidence>